<proteinExistence type="predicted"/>
<reference evidence="2" key="3">
    <citation type="submission" date="2023-02" db="EMBL/GenBank/DDBJ databases">
        <authorList>
            <person name="Sun Q."/>
            <person name="Mori K."/>
        </authorList>
    </citation>
    <scope>NUCLEOTIDE SEQUENCE</scope>
    <source>
        <strain evidence="2">NBRC 108725</strain>
    </source>
</reference>
<sequence length="75" mass="8039">MGGVRTANTAIIAAVKGMIRHDIDLQQVYADFGPMLVEAYGPGLQALETYRAPATEASEQPAAKRPLRRAGRKTA</sequence>
<accession>A0ABM8G7H1</accession>
<reference evidence="4" key="2">
    <citation type="journal article" date="2019" name="Int. J. Syst. Evol. Microbiol.">
        <title>The Global Catalogue of Microorganisms (GCM) 10K type strain sequencing project: providing services to taxonomists for standard genome sequencing and annotation.</title>
        <authorList>
            <consortium name="The Broad Institute Genomics Platform"/>
            <consortium name="The Broad Institute Genome Sequencing Center for Infectious Disease"/>
            <person name="Wu L."/>
            <person name="Ma J."/>
        </authorList>
    </citation>
    <scope>NUCLEOTIDE SEQUENCE [LARGE SCALE GENOMIC DNA]</scope>
    <source>
        <strain evidence="4">NBRC 108725</strain>
    </source>
</reference>
<keyword evidence="4" id="KW-1185">Reference proteome</keyword>
<evidence type="ECO:0000313" key="3">
    <source>
        <dbReference type="EMBL" id="BDZ47722.1"/>
    </source>
</evidence>
<protein>
    <submittedName>
        <fullName evidence="2">Uncharacterized protein</fullName>
    </submittedName>
</protein>
<dbReference type="EMBL" id="AP027731">
    <property type="protein sequence ID" value="BDZ44111.1"/>
    <property type="molecule type" value="Genomic_DNA"/>
</dbReference>
<organism evidence="2 4">
    <name type="scientific">Naasia aerilata</name>
    <dbReference type="NCBI Taxonomy" id="1162966"/>
    <lineage>
        <taxon>Bacteria</taxon>
        <taxon>Bacillati</taxon>
        <taxon>Actinomycetota</taxon>
        <taxon>Actinomycetes</taxon>
        <taxon>Micrococcales</taxon>
        <taxon>Microbacteriaceae</taxon>
        <taxon>Naasia</taxon>
    </lineage>
</organism>
<evidence type="ECO:0000313" key="4">
    <source>
        <dbReference type="Proteomes" id="UP001321498"/>
    </source>
</evidence>
<reference evidence="2" key="1">
    <citation type="journal article" date="2014" name="Int. J. Syst. Evol. Microbiol.">
        <title>Complete genome of a new Firmicutes species belonging to the dominant human colonic microbiota ('Ruminococcus bicirculans') reveals two chromosomes and a selective capacity to utilize plant glucans.</title>
        <authorList>
            <consortium name="NISC Comparative Sequencing Program"/>
            <person name="Wegmann U."/>
            <person name="Louis P."/>
            <person name="Goesmann A."/>
            <person name="Henrissat B."/>
            <person name="Duncan S.H."/>
            <person name="Flint H.J."/>
        </authorList>
    </citation>
    <scope>NUCLEOTIDE SEQUENCE</scope>
    <source>
        <strain evidence="2">NBRC 108725</strain>
    </source>
</reference>
<evidence type="ECO:0000256" key="1">
    <source>
        <dbReference type="SAM" id="MobiDB-lite"/>
    </source>
</evidence>
<dbReference type="Proteomes" id="UP001321498">
    <property type="component" value="Chromosome"/>
</dbReference>
<dbReference type="EMBL" id="AP027731">
    <property type="protein sequence ID" value="BDZ47722.1"/>
    <property type="molecule type" value="Genomic_DNA"/>
</dbReference>
<gene>
    <name evidence="2" type="ORF">GCM10025866_00200</name>
    <name evidence="3" type="ORF">GCM10025866_36310</name>
</gene>
<name>A0ABM8G7H1_9MICO</name>
<feature type="region of interest" description="Disordered" evidence="1">
    <location>
        <begin position="52"/>
        <end position="75"/>
    </location>
</feature>
<evidence type="ECO:0000313" key="2">
    <source>
        <dbReference type="EMBL" id="BDZ44111.1"/>
    </source>
</evidence>
<feature type="compositionally biased region" description="Basic residues" evidence="1">
    <location>
        <begin position="65"/>
        <end position="75"/>
    </location>
</feature>